<protein>
    <recommendedName>
        <fullName evidence="3">F-box domain-containing protein</fullName>
    </recommendedName>
</protein>
<accession>A0A9W8L7E1</accession>
<sequence length="591" mass="66796">MPRTKLPTLPTPPLTPLTPLTLLPTAQMLPHHIVASVAQYVELSTTQTPSSIKSGNIDIPIPSKELVPLAAVCQSWRAVVDPLIYRVAAHCTSSSSPYTFNNKHLPKLSVAIERKKQHLVRQLYLFIDLSELFTTESLMSFLEFADNACGAMHSVYKLALIPTYSKYMWQVSSESDAAPTMDISTVMDRFFTCIRSLTPNARIVAASNGSSYRAYRGSKKDHDHAMALLPGLFPDRTTQLVVDHVSLSRPQVDRLVPGMLRSIYISGYKGRQTHVELIQRHAPWLERLELVNFTVHAIAKLTWGPTTTSTRLYPRLKKLCIASVVGFRTKKMRQPTVDPFPALEVLDCQSSFPFTTSVVLEGGQSHLRVLKLRMDTELFGTMEHKGLLNESSYKRLEVISLAWAERSSFGRQEHSERMLLKSFEVGAKTQVVFANRLTIPDFDLVLPKIRFMDTLRVLDFQETALTVAQAVVLLSGFPKLREASLFLRETPGDRSKRMPTAEEVAEFDKRFIDNQSSVAFLNISKTQFTNSRRAGEYIVLMTSVLPSVTRVRIDCSTRTRTERVRKGIKFALQRAVHRFKRVHEIQFVGED</sequence>
<dbReference type="EMBL" id="JANBTX010000003">
    <property type="protein sequence ID" value="KAJ2691137.1"/>
    <property type="molecule type" value="Genomic_DNA"/>
</dbReference>
<gene>
    <name evidence="1" type="ORF">IWW39_000197</name>
</gene>
<evidence type="ECO:0008006" key="3">
    <source>
        <dbReference type="Google" id="ProtNLM"/>
    </source>
</evidence>
<dbReference type="Proteomes" id="UP001151516">
    <property type="component" value="Unassembled WGS sequence"/>
</dbReference>
<evidence type="ECO:0000313" key="1">
    <source>
        <dbReference type="EMBL" id="KAJ2691137.1"/>
    </source>
</evidence>
<organism evidence="1 2">
    <name type="scientific">Coemansia spiralis</name>
    <dbReference type="NCBI Taxonomy" id="417178"/>
    <lineage>
        <taxon>Eukaryota</taxon>
        <taxon>Fungi</taxon>
        <taxon>Fungi incertae sedis</taxon>
        <taxon>Zoopagomycota</taxon>
        <taxon>Kickxellomycotina</taxon>
        <taxon>Kickxellomycetes</taxon>
        <taxon>Kickxellales</taxon>
        <taxon>Kickxellaceae</taxon>
        <taxon>Coemansia</taxon>
    </lineage>
</organism>
<dbReference type="AlphaFoldDB" id="A0A9W8L7E1"/>
<dbReference type="OrthoDB" id="5522622at2759"/>
<name>A0A9W8L7E1_9FUNG</name>
<evidence type="ECO:0000313" key="2">
    <source>
        <dbReference type="Proteomes" id="UP001151516"/>
    </source>
</evidence>
<reference evidence="1" key="1">
    <citation type="submission" date="2022-07" db="EMBL/GenBank/DDBJ databases">
        <title>Phylogenomic reconstructions and comparative analyses of Kickxellomycotina fungi.</title>
        <authorList>
            <person name="Reynolds N.K."/>
            <person name="Stajich J.E."/>
            <person name="Barry K."/>
            <person name="Grigoriev I.V."/>
            <person name="Crous P."/>
            <person name="Smith M.E."/>
        </authorList>
    </citation>
    <scope>NUCLEOTIDE SEQUENCE</scope>
    <source>
        <strain evidence="1">CBS 109367</strain>
    </source>
</reference>
<proteinExistence type="predicted"/>
<comment type="caution">
    <text evidence="1">The sequence shown here is derived from an EMBL/GenBank/DDBJ whole genome shotgun (WGS) entry which is preliminary data.</text>
</comment>
<keyword evidence="2" id="KW-1185">Reference proteome</keyword>